<gene>
    <name evidence="8" type="ORF">CBOVIS_LOCUS2373</name>
</gene>
<evidence type="ECO:0008006" key="10">
    <source>
        <dbReference type="Google" id="ProtNLM"/>
    </source>
</evidence>
<dbReference type="OrthoDB" id="25028at2759"/>
<dbReference type="GO" id="GO:0045134">
    <property type="term" value="F:UDP phosphatase activity"/>
    <property type="evidence" value="ECO:0007669"/>
    <property type="project" value="TreeGrafter"/>
</dbReference>
<dbReference type="EMBL" id="CADEPM010000002">
    <property type="protein sequence ID" value="CAB3399213.1"/>
    <property type="molecule type" value="Genomic_DNA"/>
</dbReference>
<comment type="cofactor">
    <cofactor evidence="1 6">
        <name>Ca(2+)</name>
        <dbReference type="ChEBI" id="CHEBI:29108"/>
    </cofactor>
</comment>
<dbReference type="Pfam" id="PF06079">
    <property type="entry name" value="Apyrase"/>
    <property type="match status" value="1"/>
</dbReference>
<dbReference type="GO" id="GO:0030166">
    <property type="term" value="P:proteoglycan biosynthetic process"/>
    <property type="evidence" value="ECO:0007669"/>
    <property type="project" value="TreeGrafter"/>
</dbReference>
<evidence type="ECO:0000256" key="4">
    <source>
        <dbReference type="ARBA" id="ARBA00022837"/>
    </source>
</evidence>
<evidence type="ECO:0000313" key="8">
    <source>
        <dbReference type="EMBL" id="CAB3399213.1"/>
    </source>
</evidence>
<keyword evidence="2 6" id="KW-0479">Metal-binding</keyword>
<keyword evidence="4 6" id="KW-0106">Calcium</keyword>
<proteinExistence type="inferred from homology"/>
<keyword evidence="7" id="KW-0812">Transmembrane</keyword>
<dbReference type="SUPFAM" id="SSF101887">
    <property type="entry name" value="Apyrase"/>
    <property type="match status" value="1"/>
</dbReference>
<keyword evidence="9" id="KW-1185">Reference proteome</keyword>
<feature type="binding site" evidence="6">
    <location>
        <position position="124"/>
    </location>
    <ligand>
        <name>Ca(2+)</name>
        <dbReference type="ChEBI" id="CHEBI:29108"/>
    </ligand>
</feature>
<dbReference type="InterPro" id="IPR009283">
    <property type="entry name" value="Apyrase"/>
</dbReference>
<evidence type="ECO:0000256" key="3">
    <source>
        <dbReference type="ARBA" id="ARBA00022801"/>
    </source>
</evidence>
<dbReference type="GO" id="GO:0004382">
    <property type="term" value="F:GDP phosphatase activity"/>
    <property type="evidence" value="ECO:0007669"/>
    <property type="project" value="TreeGrafter"/>
</dbReference>
<dbReference type="PANTHER" id="PTHR13023:SF3">
    <property type="entry name" value="SOLUBLE CALCIUM-ACTIVATED NUCLEOTIDASE 1"/>
    <property type="match status" value="1"/>
</dbReference>
<dbReference type="InterPro" id="IPR036258">
    <property type="entry name" value="Apyrase_sf"/>
</dbReference>
<feature type="binding site" evidence="6">
    <location>
        <position position="240"/>
    </location>
    <ligand>
        <name>Ca(2+)</name>
        <dbReference type="ChEBI" id="CHEBI:29108"/>
    </ligand>
</feature>
<keyword evidence="7" id="KW-0472">Membrane</keyword>
<feature type="binding site" evidence="6">
    <location>
        <position position="171"/>
    </location>
    <ligand>
        <name>Ca(2+)</name>
        <dbReference type="ChEBI" id="CHEBI:29108"/>
    </ligand>
</feature>
<keyword evidence="3" id="KW-0378">Hydrolase</keyword>
<evidence type="ECO:0000256" key="5">
    <source>
        <dbReference type="ARBA" id="ARBA00025738"/>
    </source>
</evidence>
<evidence type="ECO:0000256" key="1">
    <source>
        <dbReference type="ARBA" id="ARBA00001913"/>
    </source>
</evidence>
<dbReference type="Proteomes" id="UP000494206">
    <property type="component" value="Unassembled WGS sequence"/>
</dbReference>
<keyword evidence="7" id="KW-1133">Transmembrane helix</keyword>
<dbReference type="FunFam" id="2.120.10.100:FF:000001">
    <property type="entry name" value="Soluble calcium-activated nucleotidase 1"/>
    <property type="match status" value="1"/>
</dbReference>
<comment type="caution">
    <text evidence="8">The sequence shown here is derived from an EMBL/GenBank/DDBJ whole genome shotgun (WGS) entry which is preliminary data.</text>
</comment>
<evidence type="ECO:0000256" key="6">
    <source>
        <dbReference type="PIRSR" id="PIRSR609283-1"/>
    </source>
</evidence>
<evidence type="ECO:0000313" key="9">
    <source>
        <dbReference type="Proteomes" id="UP000494206"/>
    </source>
</evidence>
<comment type="similarity">
    <text evidence="5">Belongs to the apyrase family.</text>
</comment>
<feature type="binding site" evidence="6">
    <location>
        <position position="125"/>
    </location>
    <ligand>
        <name>Ca(2+)</name>
        <dbReference type="ChEBI" id="CHEBI:29108"/>
    </ligand>
</feature>
<dbReference type="AlphaFoldDB" id="A0A8S1EHH5"/>
<reference evidence="8 9" key="1">
    <citation type="submission" date="2020-04" db="EMBL/GenBank/DDBJ databases">
        <authorList>
            <person name="Laetsch R D."/>
            <person name="Stevens L."/>
            <person name="Kumar S."/>
            <person name="Blaxter L. M."/>
        </authorList>
    </citation>
    <scope>NUCLEOTIDE SEQUENCE [LARGE SCALE GENOMIC DNA]</scope>
</reference>
<dbReference type="PANTHER" id="PTHR13023">
    <property type="entry name" value="APYRASE"/>
    <property type="match status" value="1"/>
</dbReference>
<dbReference type="Gene3D" id="2.120.10.100">
    <property type="entry name" value="Apyrase"/>
    <property type="match status" value="1"/>
</dbReference>
<accession>A0A8S1EHH5</accession>
<evidence type="ECO:0000256" key="7">
    <source>
        <dbReference type="SAM" id="Phobius"/>
    </source>
</evidence>
<feature type="transmembrane region" description="Helical" evidence="7">
    <location>
        <begin position="12"/>
        <end position="32"/>
    </location>
</feature>
<name>A0A8S1EHH5_9PELO</name>
<dbReference type="GO" id="GO:0005509">
    <property type="term" value="F:calcium ion binding"/>
    <property type="evidence" value="ECO:0007669"/>
    <property type="project" value="InterPro"/>
</dbReference>
<organism evidence="8 9">
    <name type="scientific">Caenorhabditis bovis</name>
    <dbReference type="NCBI Taxonomy" id="2654633"/>
    <lineage>
        <taxon>Eukaryota</taxon>
        <taxon>Metazoa</taxon>
        <taxon>Ecdysozoa</taxon>
        <taxon>Nematoda</taxon>
        <taxon>Chromadorea</taxon>
        <taxon>Rhabditida</taxon>
        <taxon>Rhabditina</taxon>
        <taxon>Rhabditomorpha</taxon>
        <taxon>Rhabditoidea</taxon>
        <taxon>Rhabditidae</taxon>
        <taxon>Peloderinae</taxon>
        <taxon>Caenorhabditis</taxon>
    </lineage>
</organism>
<feature type="binding site" evidence="6">
    <location>
        <position position="355"/>
    </location>
    <ligand>
        <name>Ca(2+)</name>
        <dbReference type="ChEBI" id="CHEBI:29108"/>
    </ligand>
</feature>
<protein>
    <recommendedName>
        <fullName evidence="10">Apyrase</fullName>
    </recommendedName>
</protein>
<feature type="binding site" evidence="6">
    <location>
        <position position="302"/>
    </location>
    <ligand>
        <name>Ca(2+)</name>
        <dbReference type="ChEBI" id="CHEBI:29108"/>
    </ligand>
</feature>
<evidence type="ECO:0000256" key="2">
    <source>
        <dbReference type="ARBA" id="ARBA00022723"/>
    </source>
</evidence>
<sequence length="360" mass="40564">MPQPHTEDRLTFQTMFVVGISAAIAFYAGLYFNHGINRQPLDAVNNTKLTIHHQLNTGHDEYDIVLVTDLDHDSKDGKKWKSIVTRGRITLSPDHTHGSVQFSRNSEYFVNTQIAAGGRAMELSDLAVFDGKLLSIDDRTGMIYQLDGQKAIPWVFVNDGDGKVEKGLKGEWMTVKGSELIVGGLGKEWTTTEGEYVNDHPMWIKRISPSGAVRHENWKDVFIKIRRAAGIEYPGYMIHEAVQWSDIHKKWFFLPRRMSNEKYTEADDENRGTNVMIIANENFTDFNVVRVGAGEYTSRGFSAFQFIPNTDDQVIIGIKSEEKDGKPVASYASIFTINGRIIVDDVKLNGPHKYEGVAFA</sequence>